<name>A0A2T4BYV4_TRILO</name>
<evidence type="ECO:0000256" key="5">
    <source>
        <dbReference type="ARBA" id="ARBA00023136"/>
    </source>
</evidence>
<dbReference type="PANTHER" id="PTHR24269">
    <property type="entry name" value="KREMEN PROTEIN"/>
    <property type="match status" value="1"/>
</dbReference>
<dbReference type="PANTHER" id="PTHR24269:SF16">
    <property type="entry name" value="PROTEIN SLG1"/>
    <property type="match status" value="1"/>
</dbReference>
<feature type="compositionally biased region" description="Polar residues" evidence="7">
    <location>
        <begin position="416"/>
        <end position="425"/>
    </location>
</feature>
<feature type="compositionally biased region" description="Polar residues" evidence="7">
    <location>
        <begin position="433"/>
        <end position="448"/>
    </location>
</feature>
<evidence type="ECO:0000259" key="9">
    <source>
        <dbReference type="PROSITE" id="PS51212"/>
    </source>
</evidence>
<protein>
    <submittedName>
        <fullName evidence="10">WSC-domain-containing protein</fullName>
    </submittedName>
</protein>
<dbReference type="InterPro" id="IPR002889">
    <property type="entry name" value="WSC_carb-bd"/>
</dbReference>
<dbReference type="AlphaFoldDB" id="A0A2T4BYV4"/>
<evidence type="ECO:0000256" key="1">
    <source>
        <dbReference type="ARBA" id="ARBA00004167"/>
    </source>
</evidence>
<keyword evidence="5 8" id="KW-0472">Membrane</keyword>
<evidence type="ECO:0000256" key="4">
    <source>
        <dbReference type="ARBA" id="ARBA00022989"/>
    </source>
</evidence>
<feature type="transmembrane region" description="Helical" evidence="8">
    <location>
        <begin position="25"/>
        <end position="45"/>
    </location>
</feature>
<dbReference type="PROSITE" id="PS51212">
    <property type="entry name" value="WSC"/>
    <property type="match status" value="1"/>
</dbReference>
<dbReference type="Proteomes" id="UP000240760">
    <property type="component" value="Unassembled WGS sequence"/>
</dbReference>
<evidence type="ECO:0000256" key="2">
    <source>
        <dbReference type="ARBA" id="ARBA00022692"/>
    </source>
</evidence>
<proteinExistence type="predicted"/>
<dbReference type="EMBL" id="KZ679135">
    <property type="protein sequence ID" value="PTB74517.1"/>
    <property type="molecule type" value="Genomic_DNA"/>
</dbReference>
<feature type="compositionally biased region" description="Low complexity" evidence="7">
    <location>
        <begin position="470"/>
        <end position="481"/>
    </location>
</feature>
<feature type="region of interest" description="Disordered" evidence="7">
    <location>
        <begin position="152"/>
        <end position="204"/>
    </location>
</feature>
<organism evidence="10 11">
    <name type="scientific">Trichoderma longibrachiatum ATCC 18648</name>
    <dbReference type="NCBI Taxonomy" id="983965"/>
    <lineage>
        <taxon>Eukaryota</taxon>
        <taxon>Fungi</taxon>
        <taxon>Dikarya</taxon>
        <taxon>Ascomycota</taxon>
        <taxon>Pezizomycotina</taxon>
        <taxon>Sordariomycetes</taxon>
        <taxon>Hypocreomycetidae</taxon>
        <taxon>Hypocreales</taxon>
        <taxon>Hypocreaceae</taxon>
        <taxon>Trichoderma</taxon>
    </lineage>
</organism>
<evidence type="ECO:0000256" key="8">
    <source>
        <dbReference type="SAM" id="Phobius"/>
    </source>
</evidence>
<feature type="region of interest" description="Disordered" evidence="7">
    <location>
        <begin position="410"/>
        <end position="481"/>
    </location>
</feature>
<evidence type="ECO:0000256" key="6">
    <source>
        <dbReference type="ARBA" id="ARBA00023180"/>
    </source>
</evidence>
<accession>A0A2T4BYV4</accession>
<keyword evidence="3" id="KW-0732">Signal</keyword>
<keyword evidence="2 8" id="KW-0812">Transmembrane</keyword>
<feature type="compositionally biased region" description="Polar residues" evidence="7">
    <location>
        <begin position="152"/>
        <end position="162"/>
    </location>
</feature>
<dbReference type="GO" id="GO:0005886">
    <property type="term" value="C:plasma membrane"/>
    <property type="evidence" value="ECO:0007669"/>
    <property type="project" value="TreeGrafter"/>
</dbReference>
<evidence type="ECO:0000313" key="10">
    <source>
        <dbReference type="EMBL" id="PTB74517.1"/>
    </source>
</evidence>
<evidence type="ECO:0000256" key="7">
    <source>
        <dbReference type="SAM" id="MobiDB-lite"/>
    </source>
</evidence>
<dbReference type="InterPro" id="IPR051836">
    <property type="entry name" value="Kremen_rcpt"/>
</dbReference>
<feature type="domain" description="WSC" evidence="9">
    <location>
        <begin position="612"/>
        <end position="707"/>
    </location>
</feature>
<keyword evidence="4 8" id="KW-1133">Transmembrane helix</keyword>
<keyword evidence="11" id="KW-1185">Reference proteome</keyword>
<dbReference type="Pfam" id="PF01822">
    <property type="entry name" value="WSC"/>
    <property type="match status" value="1"/>
</dbReference>
<sequence>MTNQPPESIGPNWPPHRLSAVRRRALVLVGLFVLSLSATLFVRLVTIEVSTLEQQTLVKRQFQLGGFLGSVFREVIGDRPIVTPTVAQPTKQDGTASSWTASVIMETPEATNILSDAPKASIQGTAMSNQSGSGADKLLETLAAAVKEAIMKSTQPPSSVPNHRQKSALSDMIASQSNADSAPLGSSISSPHTPHPTPSGGILGGLSGDGLELRILNARAIAEASSAKPSAGSPSFLSDLSKIVAEISDIDPIAAAKLTDTVLEALHVNSSAIASAVPKVASQASVSAAELLPLVIPAVAQAMDQPLPQVPSVSSLDMAETLDKVLQQGTTVINDLSKGMQDITDPSLLGVLNELAMIVGAVSNYLEKPLCAVDRVVDKTSFEAVIPCDSAEAHSLNSTGQLTTLAAPMLADPAPHSSTSGTSITMGLPPPYSSGNQAPSPEQASPSHSAAEGPSKTSSPSPANGGTGNGPVPDGGAPAGTPSLPSACPSCPSCEECTAKICSVEGPGGTSDDQPPDASIGPCPGRGYRCDDCLDGWFCPPQETPAQVVPCGLGWPCFHCSEGWFCTPNATPGPTSPPSAAAEPSSKDTGRPGTGSAPAPTALPSDGDLPAGWNHLGCYQDEISRVLLNIKHISYVQGDMSSKVCIDHCQSGGHEFAGTENGNECWCGTSLRDDAVRIPDSQCDKPCGGQSTENCGGSWTMDVFSCSDEAGSRAPDKPTGGFMYRLLSTFRGNNRGTVHRSI</sequence>
<dbReference type="OrthoDB" id="2019572at2759"/>
<gene>
    <name evidence="10" type="ORF">M440DRAFT_1439992</name>
</gene>
<keyword evidence="6" id="KW-0325">Glycoprotein</keyword>
<reference evidence="10 11" key="1">
    <citation type="submission" date="2016-07" db="EMBL/GenBank/DDBJ databases">
        <title>Multiple horizontal gene transfer events from other fungi enriched the ability of initially mycotrophic Trichoderma (Ascomycota) to feed on dead plant biomass.</title>
        <authorList>
            <consortium name="DOE Joint Genome Institute"/>
            <person name="Aerts A."/>
            <person name="Atanasova L."/>
            <person name="Chenthamara K."/>
            <person name="Zhang J."/>
            <person name="Grujic M."/>
            <person name="Henrissat B."/>
            <person name="Kuo A."/>
            <person name="Salamov A."/>
            <person name="Lipzen A."/>
            <person name="Labutti K."/>
            <person name="Barry K."/>
            <person name="Miao Y."/>
            <person name="Rahimi M.J."/>
            <person name="Shen Q."/>
            <person name="Grigoriev I.V."/>
            <person name="Kubicek C.P."/>
            <person name="Druzhinina I.S."/>
        </authorList>
    </citation>
    <scope>NUCLEOTIDE SEQUENCE [LARGE SCALE GENOMIC DNA]</scope>
    <source>
        <strain evidence="10 11">ATCC 18648</strain>
    </source>
</reference>
<feature type="region of interest" description="Disordered" evidence="7">
    <location>
        <begin position="571"/>
        <end position="606"/>
    </location>
</feature>
<dbReference type="STRING" id="983965.A0A2T4BYV4"/>
<evidence type="ECO:0000256" key="3">
    <source>
        <dbReference type="ARBA" id="ARBA00022729"/>
    </source>
</evidence>
<dbReference type="SMART" id="SM00321">
    <property type="entry name" value="WSC"/>
    <property type="match status" value="1"/>
</dbReference>
<feature type="compositionally biased region" description="Low complexity" evidence="7">
    <location>
        <begin position="571"/>
        <end position="584"/>
    </location>
</feature>
<evidence type="ECO:0000313" key="11">
    <source>
        <dbReference type="Proteomes" id="UP000240760"/>
    </source>
</evidence>
<comment type="subcellular location">
    <subcellularLocation>
        <location evidence="1">Membrane</location>
        <topology evidence="1">Single-pass membrane protein</topology>
    </subcellularLocation>
</comment>